<evidence type="ECO:0000256" key="1">
    <source>
        <dbReference type="SAM" id="Phobius"/>
    </source>
</evidence>
<reference evidence="2 3" key="1">
    <citation type="journal article" date="2015" name="Nature">
        <title>rRNA introns, odd ribosomes, and small enigmatic genomes across a large radiation of phyla.</title>
        <authorList>
            <person name="Brown C.T."/>
            <person name="Hug L.A."/>
            <person name="Thomas B.C."/>
            <person name="Sharon I."/>
            <person name="Castelle C.J."/>
            <person name="Singh A."/>
            <person name="Wilkins M.J."/>
            <person name="Williams K.H."/>
            <person name="Banfield J.F."/>
        </authorList>
    </citation>
    <scope>NUCLEOTIDE SEQUENCE [LARGE SCALE GENOMIC DNA]</scope>
</reference>
<protein>
    <recommendedName>
        <fullName evidence="4">Extracellular solute-binding protein family 1</fullName>
    </recommendedName>
</protein>
<dbReference type="AlphaFoldDB" id="A0A0G1UZ03"/>
<evidence type="ECO:0008006" key="4">
    <source>
        <dbReference type="Google" id="ProtNLM"/>
    </source>
</evidence>
<keyword evidence="1" id="KW-0812">Transmembrane</keyword>
<dbReference type="Pfam" id="PF13416">
    <property type="entry name" value="SBP_bac_8"/>
    <property type="match status" value="1"/>
</dbReference>
<evidence type="ECO:0000313" key="3">
    <source>
        <dbReference type="Proteomes" id="UP000034600"/>
    </source>
</evidence>
<organism evidence="2 3">
    <name type="scientific">Candidatus Jorgensenbacteria bacterium GW2011_GWC1_48_8</name>
    <dbReference type="NCBI Taxonomy" id="1618666"/>
    <lineage>
        <taxon>Bacteria</taxon>
        <taxon>Candidatus Joergenseniibacteriota</taxon>
    </lineage>
</organism>
<dbReference type="Proteomes" id="UP000034600">
    <property type="component" value="Unassembled WGS sequence"/>
</dbReference>
<accession>A0A0G1UZ03</accession>
<dbReference type="PANTHER" id="PTHR43649:SF12">
    <property type="entry name" value="DIACETYLCHITOBIOSE BINDING PROTEIN DASA"/>
    <property type="match status" value="1"/>
</dbReference>
<comment type="caution">
    <text evidence="2">The sequence shown here is derived from an EMBL/GenBank/DDBJ whole genome shotgun (WGS) entry which is preliminary data.</text>
</comment>
<dbReference type="InterPro" id="IPR050490">
    <property type="entry name" value="Bact_solute-bd_prot1"/>
</dbReference>
<evidence type="ECO:0000313" key="2">
    <source>
        <dbReference type="EMBL" id="KKU99377.1"/>
    </source>
</evidence>
<proteinExistence type="predicted"/>
<dbReference type="PANTHER" id="PTHR43649">
    <property type="entry name" value="ARABINOSE-BINDING PROTEIN-RELATED"/>
    <property type="match status" value="1"/>
</dbReference>
<gene>
    <name evidence="2" type="ORF">UY32_C0001G0012</name>
</gene>
<dbReference type="Gene3D" id="3.40.190.10">
    <property type="entry name" value="Periplasmic binding protein-like II"/>
    <property type="match status" value="1"/>
</dbReference>
<dbReference type="EMBL" id="LCPO01000001">
    <property type="protein sequence ID" value="KKU99377.1"/>
    <property type="molecule type" value="Genomic_DNA"/>
</dbReference>
<keyword evidence="1" id="KW-1133">Transmembrane helix</keyword>
<dbReference type="InterPro" id="IPR006059">
    <property type="entry name" value="SBP"/>
</dbReference>
<keyword evidence="1" id="KW-0472">Membrane</keyword>
<dbReference type="SUPFAM" id="SSF53850">
    <property type="entry name" value="Periplasmic binding protein-like II"/>
    <property type="match status" value="1"/>
</dbReference>
<sequence length="432" mass="47261">MNLSRNQKILIGAAAFLVVIFLLILVGVLPGLKKETNQIKATLQFWGVYDSMRAYEGTIADFGKIYPGVEVNYRGFSNEADYETALLNALAAGKGPDIFMVRNLNLLRDITKIAPVPAIKFSLLGLRNLFPQIVESDFAPDGKNIYGLPLSIDTLALIYNQDLWNDAAITTPPKTWTEFEALIPKLVRKNGASVTRAAAALGGSLKSMETAPDVLSMLMLQSGTEMISRDFSSASFSSSDGEEALNFYLKFSDSKNAAYTWNDEMKKAREAFAAGEAAMIFDYASAVSQIRSKNILLNLGIAEVPQPAGAERAITFGNYWGYAVSRQSRYANTAWDFVLNLTTKSENAKNYFTATGKPPALRSLISQSLNDPNLTVFAKQALTARAWGEVDYNKTGGILSDMIESVLAGMISSRSALQEAEDKVTDLLKKRL</sequence>
<feature type="transmembrane region" description="Helical" evidence="1">
    <location>
        <begin position="9"/>
        <end position="32"/>
    </location>
</feature>
<name>A0A0G1UZ03_9BACT</name>